<feature type="signal peptide" evidence="4">
    <location>
        <begin position="1"/>
        <end position="33"/>
    </location>
</feature>
<accession>A0AAW4XJJ9</accession>
<dbReference type="AlphaFoldDB" id="A0AAW4XJJ9"/>
<gene>
    <name evidence="6" type="ORF">LQ384_17555</name>
</gene>
<dbReference type="InterPro" id="IPR039424">
    <property type="entry name" value="SBP_5"/>
</dbReference>
<proteinExistence type="inferred from homology"/>
<dbReference type="PROSITE" id="PS51257">
    <property type="entry name" value="PROKAR_LIPOPROTEIN"/>
    <property type="match status" value="1"/>
</dbReference>
<evidence type="ECO:0000313" key="7">
    <source>
        <dbReference type="Proteomes" id="UP001198630"/>
    </source>
</evidence>
<dbReference type="Pfam" id="PF00496">
    <property type="entry name" value="SBP_bac_5"/>
    <property type="match status" value="1"/>
</dbReference>
<dbReference type="PANTHER" id="PTHR30290:SF9">
    <property type="entry name" value="OLIGOPEPTIDE-BINDING PROTEIN APPA"/>
    <property type="match status" value="1"/>
</dbReference>
<dbReference type="InterPro" id="IPR030678">
    <property type="entry name" value="Peptide/Ni-bd"/>
</dbReference>
<dbReference type="GO" id="GO:1904680">
    <property type="term" value="F:peptide transmembrane transporter activity"/>
    <property type="evidence" value="ECO:0007669"/>
    <property type="project" value="TreeGrafter"/>
</dbReference>
<dbReference type="RefSeq" id="WP_230791514.1">
    <property type="nucleotide sequence ID" value="NZ_JAJNCO010000009.1"/>
</dbReference>
<evidence type="ECO:0000256" key="3">
    <source>
        <dbReference type="ARBA" id="ARBA00022729"/>
    </source>
</evidence>
<comment type="similarity">
    <text evidence="1">Belongs to the bacterial solute-binding protein 5 family.</text>
</comment>
<organism evidence="6 7">
    <name type="scientific">Rhodococcus rhodochrous</name>
    <dbReference type="NCBI Taxonomy" id="1829"/>
    <lineage>
        <taxon>Bacteria</taxon>
        <taxon>Bacillati</taxon>
        <taxon>Actinomycetota</taxon>
        <taxon>Actinomycetes</taxon>
        <taxon>Mycobacteriales</taxon>
        <taxon>Nocardiaceae</taxon>
        <taxon>Rhodococcus</taxon>
    </lineage>
</organism>
<protein>
    <submittedName>
        <fullName evidence="6">ABC transporter substrate-binding protein</fullName>
    </submittedName>
</protein>
<evidence type="ECO:0000259" key="5">
    <source>
        <dbReference type="Pfam" id="PF00496"/>
    </source>
</evidence>
<dbReference type="GO" id="GO:0015833">
    <property type="term" value="P:peptide transport"/>
    <property type="evidence" value="ECO:0007669"/>
    <property type="project" value="TreeGrafter"/>
</dbReference>
<feature type="chain" id="PRO_5043744802" evidence="4">
    <location>
        <begin position="34"/>
        <end position="515"/>
    </location>
</feature>
<comment type="caution">
    <text evidence="6">The sequence shown here is derived from an EMBL/GenBank/DDBJ whole genome shotgun (WGS) entry which is preliminary data.</text>
</comment>
<reference evidence="6" key="1">
    <citation type="submission" date="2021-11" db="EMBL/GenBank/DDBJ databases">
        <title>Development of a sustainable strategy for remediation of hydrocarbon-contaminated territories based on the waste exchange concept.</title>
        <authorList>
            <person name="Elkin A."/>
        </authorList>
    </citation>
    <scope>NUCLEOTIDE SEQUENCE</scope>
    <source>
        <strain evidence="6">IEGM 757</strain>
    </source>
</reference>
<dbReference type="EMBL" id="JAJNCO010000009">
    <property type="protein sequence ID" value="MCD2112920.1"/>
    <property type="molecule type" value="Genomic_DNA"/>
</dbReference>
<keyword evidence="2" id="KW-0813">Transport</keyword>
<evidence type="ECO:0000256" key="1">
    <source>
        <dbReference type="ARBA" id="ARBA00005695"/>
    </source>
</evidence>
<dbReference type="InterPro" id="IPR000914">
    <property type="entry name" value="SBP_5_dom"/>
</dbReference>
<feature type="domain" description="Solute-binding protein family 5" evidence="5">
    <location>
        <begin position="85"/>
        <end position="427"/>
    </location>
</feature>
<dbReference type="Gene3D" id="3.40.190.10">
    <property type="entry name" value="Periplasmic binding protein-like II"/>
    <property type="match status" value="1"/>
</dbReference>
<evidence type="ECO:0000256" key="4">
    <source>
        <dbReference type="SAM" id="SignalP"/>
    </source>
</evidence>
<dbReference type="Gene3D" id="3.10.105.10">
    <property type="entry name" value="Dipeptide-binding Protein, Domain 3"/>
    <property type="match status" value="1"/>
</dbReference>
<sequence length="515" mass="55059">MKTRPQAAAAIGVAVAIAVLSTGCSGSSSPAGASSAEPQRGGTLTYAFNTEAQSVDPATCAIGVGMHPCQAIYGALMYYDPESREFEPGLAESFTTDDGRTWTLTLRPNLTFTDGTALDATAVAFNWDRILDPAQLSRAATVARTLRWEVVDPLTLRVVSEDVNYQLPLALTEDLAFVGSPAAIEQKGADYGSAPVGAGPFTLTSWARGTEMVLDRNPGYWDQPRPYVDRLVIKTIPADDQRFNALQAGEVDVMTVTLDKYADRAENAGMRAVRTSMLGGTGFRMSSRGVLSDRDLRTAIDKLVDNEQIMNAVYPGEPTATGFTPEDSPLHSPGSAWPARDVEGAQALVDGYRARNGGAEVELSLNVSAGSPVLTQVGELLQAQLQQVDGLRLNIEPLDGSAYAAALNSGNYDLIIASVGGAHPENLYKVFHTEGASNGAGLSEPAVDEALDITRASGNPAVVESAYKTAIEQIVSASTYRFWRHATVSLLSPDDVQGVRPAYQYWFRPELAWFR</sequence>
<dbReference type="CDD" id="cd00995">
    <property type="entry name" value="PBP2_NikA_DppA_OppA_like"/>
    <property type="match status" value="1"/>
</dbReference>
<evidence type="ECO:0000313" key="6">
    <source>
        <dbReference type="EMBL" id="MCD2112920.1"/>
    </source>
</evidence>
<evidence type="ECO:0000256" key="2">
    <source>
        <dbReference type="ARBA" id="ARBA00022448"/>
    </source>
</evidence>
<keyword evidence="3 4" id="KW-0732">Signal</keyword>
<dbReference type="GO" id="GO:0042597">
    <property type="term" value="C:periplasmic space"/>
    <property type="evidence" value="ECO:0007669"/>
    <property type="project" value="UniProtKB-ARBA"/>
</dbReference>
<dbReference type="PIRSF" id="PIRSF002741">
    <property type="entry name" value="MppA"/>
    <property type="match status" value="1"/>
</dbReference>
<dbReference type="PANTHER" id="PTHR30290">
    <property type="entry name" value="PERIPLASMIC BINDING COMPONENT OF ABC TRANSPORTER"/>
    <property type="match status" value="1"/>
</dbReference>
<dbReference type="GO" id="GO:0043190">
    <property type="term" value="C:ATP-binding cassette (ABC) transporter complex"/>
    <property type="evidence" value="ECO:0007669"/>
    <property type="project" value="InterPro"/>
</dbReference>
<dbReference type="SUPFAM" id="SSF53850">
    <property type="entry name" value="Periplasmic binding protein-like II"/>
    <property type="match status" value="1"/>
</dbReference>
<dbReference type="Proteomes" id="UP001198630">
    <property type="component" value="Unassembled WGS sequence"/>
</dbReference>
<name>A0AAW4XJJ9_RHORH</name>